<comment type="caution">
    <text evidence="5">The sequence shown here is derived from an EMBL/GenBank/DDBJ whole genome shotgun (WGS) entry which is preliminary data.</text>
</comment>
<reference evidence="5 6" key="1">
    <citation type="submission" date="2021-01" db="EMBL/GenBank/DDBJ databases">
        <title>Whole genome shotgun sequence of Microbispora corallina NBRC 16416.</title>
        <authorList>
            <person name="Komaki H."/>
            <person name="Tamura T."/>
        </authorList>
    </citation>
    <scope>NUCLEOTIDE SEQUENCE [LARGE SCALE GENOMIC DNA]</scope>
    <source>
        <strain evidence="5 6">NBRC 16416</strain>
    </source>
</reference>
<keyword evidence="2" id="KW-0285">Flavoprotein</keyword>
<proteinExistence type="predicted"/>
<name>A0ABQ4FWD0_9ACTN</name>
<dbReference type="Pfam" id="PF21274">
    <property type="entry name" value="Rng_hyd_C"/>
    <property type="match status" value="1"/>
</dbReference>
<evidence type="ECO:0000256" key="2">
    <source>
        <dbReference type="ARBA" id="ARBA00022630"/>
    </source>
</evidence>
<comment type="cofactor">
    <cofactor evidence="1">
        <name>FAD</name>
        <dbReference type="ChEBI" id="CHEBI:57692"/>
    </cofactor>
</comment>
<sequence>MDVDVVVAGAGPVGLMLACELRLGGASVQVLERRADRATALKAGAMGARSVNAPTADAFRRRGLLDEVRRAALMWFEPGGEPDTPPEEPVFVGHFAGIPIRADLLDPADPDLAAYTLGGGAISQLDLETILEARALALGAAVRRGVALTDLEADAEGVTAVTEDGPIRAGWLVGCDGGRSTVRRRAGIAFPGTDAEFAGRQAMVEFADPARLPLGDWVRTERGAYVHGPVPGRIHTVEYGPVPAAREAPVTAEEMNESLRRIAGIDAGITAVRAGTRYTDATRQAATYRAGRVLLAGDAAHIHSPAGGQGMNLGLGDAVNLGWKLAAAVRGWAPDGLLDSYTAERHPIGAWVQGWSDAQTALGRPDGRTAALRAVVADLLGTRPAATYVVKQISGLGRGYGTRDGHPLAGRLAPDLPLDDGTTLSARCEEARFLLVTRDPRLRELAAPYADRLTVLPGPGDLLVRPDGYVAGGDAGDLTPWLGLPSTRAA</sequence>
<keyword evidence="3" id="KW-0274">FAD</keyword>
<evidence type="ECO:0000313" key="5">
    <source>
        <dbReference type="EMBL" id="GIH39077.1"/>
    </source>
</evidence>
<dbReference type="PANTHER" id="PTHR43004:SF19">
    <property type="entry name" value="BINDING MONOOXYGENASE, PUTATIVE (JCVI)-RELATED"/>
    <property type="match status" value="1"/>
</dbReference>
<dbReference type="InterPro" id="IPR002938">
    <property type="entry name" value="FAD-bd"/>
</dbReference>
<dbReference type="Gene3D" id="3.30.70.2450">
    <property type="match status" value="1"/>
</dbReference>
<accession>A0ABQ4FWD0</accession>
<keyword evidence="6" id="KW-1185">Reference proteome</keyword>
<dbReference type="PANTHER" id="PTHR43004">
    <property type="entry name" value="TRK SYSTEM POTASSIUM UPTAKE PROTEIN"/>
    <property type="match status" value="1"/>
</dbReference>
<dbReference type="SUPFAM" id="SSF51905">
    <property type="entry name" value="FAD/NAD(P)-binding domain"/>
    <property type="match status" value="1"/>
</dbReference>
<evidence type="ECO:0000259" key="4">
    <source>
        <dbReference type="Pfam" id="PF01494"/>
    </source>
</evidence>
<dbReference type="PRINTS" id="PR00420">
    <property type="entry name" value="RNGMNOXGNASE"/>
</dbReference>
<protein>
    <submittedName>
        <fullName evidence="5">FAD-dependent oxidoreductase</fullName>
    </submittedName>
</protein>
<dbReference type="Pfam" id="PF01494">
    <property type="entry name" value="FAD_binding_3"/>
    <property type="match status" value="1"/>
</dbReference>
<dbReference type="RefSeq" id="WP_204056653.1">
    <property type="nucleotide sequence ID" value="NZ_BAAAGP010000016.1"/>
</dbReference>
<evidence type="ECO:0000256" key="3">
    <source>
        <dbReference type="ARBA" id="ARBA00022827"/>
    </source>
</evidence>
<dbReference type="InterPro" id="IPR036188">
    <property type="entry name" value="FAD/NAD-bd_sf"/>
</dbReference>
<evidence type="ECO:0000256" key="1">
    <source>
        <dbReference type="ARBA" id="ARBA00001974"/>
    </source>
</evidence>
<dbReference type="Gene3D" id="3.50.50.60">
    <property type="entry name" value="FAD/NAD(P)-binding domain"/>
    <property type="match status" value="1"/>
</dbReference>
<dbReference type="Gene3D" id="3.40.30.120">
    <property type="match status" value="1"/>
</dbReference>
<organism evidence="5 6">
    <name type="scientific">Microbispora corallina</name>
    <dbReference type="NCBI Taxonomy" id="83302"/>
    <lineage>
        <taxon>Bacteria</taxon>
        <taxon>Bacillati</taxon>
        <taxon>Actinomycetota</taxon>
        <taxon>Actinomycetes</taxon>
        <taxon>Streptosporangiales</taxon>
        <taxon>Streptosporangiaceae</taxon>
        <taxon>Microbispora</taxon>
    </lineage>
</organism>
<evidence type="ECO:0000313" key="6">
    <source>
        <dbReference type="Proteomes" id="UP000603904"/>
    </source>
</evidence>
<dbReference type="EMBL" id="BOOC01000006">
    <property type="protein sequence ID" value="GIH39077.1"/>
    <property type="molecule type" value="Genomic_DNA"/>
</dbReference>
<feature type="domain" description="FAD-binding" evidence="4">
    <location>
        <begin position="2"/>
        <end position="350"/>
    </location>
</feature>
<dbReference type="InterPro" id="IPR050641">
    <property type="entry name" value="RIFMO-like"/>
</dbReference>
<gene>
    <name evidence="5" type="ORF">Mco01_20770</name>
</gene>
<dbReference type="Proteomes" id="UP000603904">
    <property type="component" value="Unassembled WGS sequence"/>
</dbReference>